<keyword evidence="3" id="KW-0378">Hydrolase</keyword>
<gene>
    <name evidence="14" type="primary">ADAT1</name>
    <name evidence="14" type="ORF">BG006_005748</name>
</gene>
<evidence type="ECO:0000256" key="3">
    <source>
        <dbReference type="ARBA" id="ARBA00022801"/>
    </source>
</evidence>
<evidence type="ECO:0000313" key="14">
    <source>
        <dbReference type="EMBL" id="KAF9331382.1"/>
    </source>
</evidence>
<feature type="domain" description="A to I editase" evidence="13">
    <location>
        <begin position="109"/>
        <end position="287"/>
    </location>
</feature>
<feature type="compositionally biased region" description="Polar residues" evidence="12">
    <location>
        <begin position="144"/>
        <end position="156"/>
    </location>
</feature>
<evidence type="ECO:0000256" key="11">
    <source>
        <dbReference type="ARBA" id="ARBA00047635"/>
    </source>
</evidence>
<dbReference type="PANTHER" id="PTHR46516:SF1">
    <property type="entry name" value="TRNA-SPECIFIC ADENOSINE DEAMINASE 1"/>
    <property type="match status" value="1"/>
</dbReference>
<reference evidence="14" key="1">
    <citation type="journal article" date="2020" name="Fungal Divers.">
        <title>Resolving the Mortierellaceae phylogeny through synthesis of multi-gene phylogenetics and phylogenomics.</title>
        <authorList>
            <person name="Vandepol N."/>
            <person name="Liber J."/>
            <person name="Desiro A."/>
            <person name="Na H."/>
            <person name="Kennedy M."/>
            <person name="Barry K."/>
            <person name="Grigoriev I.V."/>
            <person name="Miller A.N."/>
            <person name="O'Donnell K."/>
            <person name="Stajich J.E."/>
            <person name="Bonito G."/>
        </authorList>
    </citation>
    <scope>NUCLEOTIDE SEQUENCE</scope>
    <source>
        <strain evidence="14">NVP1</strain>
    </source>
</reference>
<comment type="caution">
    <text evidence="14">The sequence shown here is derived from an EMBL/GenBank/DDBJ whole genome shotgun (WGS) entry which is preliminary data.</text>
</comment>
<evidence type="ECO:0000259" key="13">
    <source>
        <dbReference type="PROSITE" id="PS50141"/>
    </source>
</evidence>
<dbReference type="PANTHER" id="PTHR46516">
    <property type="entry name" value="TRNA-SPECIFIC ADENOSINE DEAMINASE 1"/>
    <property type="match status" value="1"/>
</dbReference>
<evidence type="ECO:0000256" key="7">
    <source>
        <dbReference type="ARBA" id="ARBA00038326"/>
    </source>
</evidence>
<dbReference type="EMBL" id="JAAAUY010000326">
    <property type="protein sequence ID" value="KAF9331382.1"/>
    <property type="molecule type" value="Genomic_DNA"/>
</dbReference>
<name>A0A9P5SNK8_9FUNG</name>
<accession>A0A9P5SNK8</accession>
<evidence type="ECO:0000256" key="9">
    <source>
        <dbReference type="ARBA" id="ARBA00040502"/>
    </source>
</evidence>
<evidence type="ECO:0000256" key="2">
    <source>
        <dbReference type="ARBA" id="ARBA00022723"/>
    </source>
</evidence>
<dbReference type="SMART" id="SM00552">
    <property type="entry name" value="ADEAMc"/>
    <property type="match status" value="1"/>
</dbReference>
<comment type="catalytic activity">
    <reaction evidence="11">
        <text>adenosine(37) in tRNA(Ala) + H2O + H(+) = inosine(37) in tRNA(Ala) + NH4(+)</text>
        <dbReference type="Rhea" id="RHEA:50968"/>
        <dbReference type="Rhea" id="RHEA-COMP:12855"/>
        <dbReference type="Rhea" id="RHEA-COMP:12856"/>
        <dbReference type="ChEBI" id="CHEBI:15377"/>
        <dbReference type="ChEBI" id="CHEBI:15378"/>
        <dbReference type="ChEBI" id="CHEBI:28938"/>
        <dbReference type="ChEBI" id="CHEBI:74411"/>
        <dbReference type="ChEBI" id="CHEBI:82852"/>
        <dbReference type="EC" id="3.5.4.34"/>
    </reaction>
</comment>
<dbReference type="Pfam" id="PF02137">
    <property type="entry name" value="A_deamin"/>
    <property type="match status" value="1"/>
</dbReference>
<evidence type="ECO:0000256" key="8">
    <source>
        <dbReference type="ARBA" id="ARBA00038940"/>
    </source>
</evidence>
<comment type="similarity">
    <text evidence="7">Belongs to the ADAT1 family.</text>
</comment>
<keyword evidence="15" id="KW-1185">Reference proteome</keyword>
<dbReference type="InterPro" id="IPR002466">
    <property type="entry name" value="A_deamin"/>
</dbReference>
<organism evidence="14 15">
    <name type="scientific">Podila minutissima</name>
    <dbReference type="NCBI Taxonomy" id="64525"/>
    <lineage>
        <taxon>Eukaryota</taxon>
        <taxon>Fungi</taxon>
        <taxon>Fungi incertae sedis</taxon>
        <taxon>Mucoromycota</taxon>
        <taxon>Mortierellomycotina</taxon>
        <taxon>Mortierellomycetes</taxon>
        <taxon>Mortierellales</taxon>
        <taxon>Mortierellaceae</taxon>
        <taxon>Podila</taxon>
    </lineage>
</organism>
<evidence type="ECO:0000256" key="1">
    <source>
        <dbReference type="ARBA" id="ARBA00022694"/>
    </source>
</evidence>
<dbReference type="GO" id="GO:0003723">
    <property type="term" value="F:RNA binding"/>
    <property type="evidence" value="ECO:0007669"/>
    <property type="project" value="InterPro"/>
</dbReference>
<keyword evidence="2" id="KW-0479">Metal-binding</keyword>
<dbReference type="EC" id="3.5.4.34" evidence="8"/>
<evidence type="ECO:0000256" key="12">
    <source>
        <dbReference type="SAM" id="MobiDB-lite"/>
    </source>
</evidence>
<proteinExistence type="inferred from homology"/>
<dbReference type="GO" id="GO:0008033">
    <property type="term" value="P:tRNA processing"/>
    <property type="evidence" value="ECO:0007669"/>
    <property type="project" value="UniProtKB-KW"/>
</dbReference>
<evidence type="ECO:0000256" key="10">
    <source>
        <dbReference type="ARBA" id="ARBA00041760"/>
    </source>
</evidence>
<keyword evidence="4" id="KW-0862">Zinc</keyword>
<evidence type="ECO:0000256" key="5">
    <source>
        <dbReference type="ARBA" id="ARBA00037026"/>
    </source>
</evidence>
<protein>
    <recommendedName>
        <fullName evidence="9">tRNA-specific adenosine deaminase 1</fullName>
        <ecNumber evidence="8">3.5.4.34</ecNumber>
    </recommendedName>
    <alternativeName>
        <fullName evidence="10">tRNA-specific adenosine-37 deaminase</fullName>
    </alternativeName>
</protein>
<comment type="cofactor">
    <cofactor evidence="5">
        <name>1D-myo-inositol hexakisphosphate</name>
        <dbReference type="ChEBI" id="CHEBI:58130"/>
    </cofactor>
</comment>
<dbReference type="GO" id="GO:0046872">
    <property type="term" value="F:metal ion binding"/>
    <property type="evidence" value="ECO:0007669"/>
    <property type="project" value="UniProtKB-KW"/>
</dbReference>
<dbReference type="AlphaFoldDB" id="A0A9P5SNK8"/>
<evidence type="ECO:0000313" key="15">
    <source>
        <dbReference type="Proteomes" id="UP000696485"/>
    </source>
</evidence>
<feature type="region of interest" description="Disordered" evidence="12">
    <location>
        <begin position="142"/>
        <end position="200"/>
    </location>
</feature>
<keyword evidence="1" id="KW-0819">tRNA processing</keyword>
<comment type="function">
    <text evidence="6">Specifically deaminates adenosine-37 to inosine in tRNA-Ala.</text>
</comment>
<sequence length="341" mass="37356">MRTCSHKELTTEIVQECHSQYHKLPKHGKPAKRSNGQAEWTILAGIVMATPRAQDDLWDLECISIGWCLEELEACIREPQRAGNKFRYIGYTSDTPGGPLFELVQLKAQFHLYISQAPCGDATTGSLAQVQSEESKNAFLKGRSQGQENTGGNTDQVVEPGTKRPQEAASDSATNESGAVKRAKLEVHQDESTDTAPKHALGFRRGRINYDAVGVLRTKPGRVDSEPTVSMSCSDKIARWNVLGLTSALVAPFLAPIYLSSVVTKELFDAEALERALFKRLESGYEEIRSQGSYRLHSVGIHSTETVFEHSKDEVAQSLKEGSSTAVASASSKSLNTVRQC</sequence>
<evidence type="ECO:0000256" key="6">
    <source>
        <dbReference type="ARBA" id="ARBA00037784"/>
    </source>
</evidence>
<dbReference type="PROSITE" id="PS50141">
    <property type="entry name" value="A_DEAMIN_EDITASE"/>
    <property type="match status" value="1"/>
</dbReference>
<dbReference type="Proteomes" id="UP000696485">
    <property type="component" value="Unassembled WGS sequence"/>
</dbReference>
<evidence type="ECO:0000256" key="4">
    <source>
        <dbReference type="ARBA" id="ARBA00022833"/>
    </source>
</evidence>
<dbReference type="GO" id="GO:0043829">
    <property type="term" value="F:tRNA-specific adenosine-37 deaminase activity"/>
    <property type="evidence" value="ECO:0007669"/>
    <property type="project" value="UniProtKB-EC"/>
</dbReference>